<dbReference type="InterPro" id="IPR050793">
    <property type="entry name" value="CMP-NeuNAc_synthase"/>
</dbReference>
<proteinExistence type="inferred from homology"/>
<dbReference type="InterPro" id="IPR023214">
    <property type="entry name" value="HAD_sf"/>
</dbReference>
<dbReference type="GO" id="GO:0008781">
    <property type="term" value="F:N-acylneuraminate cytidylyltransferase activity"/>
    <property type="evidence" value="ECO:0007669"/>
    <property type="project" value="UniProtKB-EC"/>
</dbReference>
<dbReference type="GO" id="GO:0046872">
    <property type="term" value="F:metal ion binding"/>
    <property type="evidence" value="ECO:0007669"/>
    <property type="project" value="UniProtKB-KW"/>
</dbReference>
<dbReference type="InterPro" id="IPR003329">
    <property type="entry name" value="Cytidylyl_trans"/>
</dbReference>
<dbReference type="AlphaFoldDB" id="A0A5A9Z5C9"/>
<dbReference type="RefSeq" id="WP_111364244.1">
    <property type="nucleotide sequence ID" value="NZ_VINQ01000014.1"/>
</dbReference>
<comment type="subunit">
    <text evidence="6">Homotetramer.</text>
</comment>
<dbReference type="GO" id="GO:0006054">
    <property type="term" value="P:N-acetylneuraminate metabolic process"/>
    <property type="evidence" value="ECO:0007669"/>
    <property type="project" value="UniProtKB-UniPathway"/>
</dbReference>
<name>A0A5A9Z5C9_9RHOB</name>
<dbReference type="CDD" id="cd02513">
    <property type="entry name" value="CMP-NeuAc_Synthase"/>
    <property type="match status" value="1"/>
</dbReference>
<evidence type="ECO:0000256" key="10">
    <source>
        <dbReference type="ARBA" id="ARBA00022842"/>
    </source>
</evidence>
<dbReference type="SUPFAM" id="SSF56784">
    <property type="entry name" value="HAD-like"/>
    <property type="match status" value="1"/>
</dbReference>
<keyword evidence="11" id="KW-0548">Nucleotidyltransferase</keyword>
<dbReference type="Gene3D" id="3.90.550.10">
    <property type="entry name" value="Spore Coat Polysaccharide Biosynthesis Protein SpsA, Chain A"/>
    <property type="match status" value="1"/>
</dbReference>
<comment type="cofactor">
    <cofactor evidence="2">
        <name>Mg(2+)</name>
        <dbReference type="ChEBI" id="CHEBI:18420"/>
    </cofactor>
</comment>
<dbReference type="EC" id="2.7.7.43" evidence="7"/>
<keyword evidence="12" id="KW-1185">Reference proteome</keyword>
<dbReference type="SFLD" id="SFLDG01136">
    <property type="entry name" value="C1.6:_Phosphoserine_Phosphatas"/>
    <property type="match status" value="1"/>
</dbReference>
<evidence type="ECO:0000256" key="9">
    <source>
        <dbReference type="ARBA" id="ARBA00022801"/>
    </source>
</evidence>
<comment type="similarity">
    <text evidence="4">Belongs to the KdsC family.</text>
</comment>
<evidence type="ECO:0000256" key="8">
    <source>
        <dbReference type="ARBA" id="ARBA00022723"/>
    </source>
</evidence>
<evidence type="ECO:0000256" key="2">
    <source>
        <dbReference type="ARBA" id="ARBA00001946"/>
    </source>
</evidence>
<protein>
    <recommendedName>
        <fullName evidence="7">N-acylneuraminate cytidylyltransferase</fullName>
        <ecNumber evidence="7">2.7.7.43</ecNumber>
    </recommendedName>
</protein>
<dbReference type="SFLD" id="SFLDS00003">
    <property type="entry name" value="Haloacid_Dehalogenase"/>
    <property type="match status" value="1"/>
</dbReference>
<dbReference type="UniPathway" id="UPA00628"/>
<evidence type="ECO:0000313" key="11">
    <source>
        <dbReference type="EMBL" id="KAA0912322.1"/>
    </source>
</evidence>
<keyword evidence="11" id="KW-0808">Transferase</keyword>
<comment type="catalytic activity">
    <reaction evidence="1">
        <text>an N-acylneuraminate + CTP = a CMP-N-acyl-beta-neuraminate + diphosphate</text>
        <dbReference type="Rhea" id="RHEA:11344"/>
        <dbReference type="ChEBI" id="CHEBI:33019"/>
        <dbReference type="ChEBI" id="CHEBI:37563"/>
        <dbReference type="ChEBI" id="CHEBI:60073"/>
        <dbReference type="ChEBI" id="CHEBI:68671"/>
        <dbReference type="EC" id="2.7.7.43"/>
    </reaction>
</comment>
<keyword evidence="8" id="KW-0479">Metal-binding</keyword>
<dbReference type="Gene3D" id="3.40.50.1000">
    <property type="entry name" value="HAD superfamily/HAD-like"/>
    <property type="match status" value="1"/>
</dbReference>
<dbReference type="SFLD" id="SFLDG01138">
    <property type="entry name" value="C1.6.2:_Deoxy-d-mannose-octulo"/>
    <property type="match status" value="1"/>
</dbReference>
<reference evidence="11 12" key="1">
    <citation type="submission" date="2019-07" db="EMBL/GenBank/DDBJ databases">
        <title>Aquicoccus porphyridii gen. nov., sp. nov., isolated from a small marine red alga, Porphyridium marinum.</title>
        <authorList>
            <person name="Liu L."/>
        </authorList>
    </citation>
    <scope>NUCLEOTIDE SEQUENCE [LARGE SCALE GENOMIC DNA]</scope>
    <source>
        <strain evidence="11 12">L1 8-17</strain>
    </source>
</reference>
<accession>A0A5A9Z5C9</accession>
<sequence>MSQPSVPNASTTHCVILARGGSKGVPGKNLRLVGGLSLVARSVRAARTAPSVAQVHVSTDDAAIAAEARRFGAEVVDRPAMLSGDTASSESGWLHALEMIEEQGKTVERLVFLQCTSPFTTGADIEACLAVMEEKGAACALSVIEDHSFLWTLDEAGFGRGTNHDESQPRKRRQDLPPAFRESGAIYCVRAADFVRTGQRFCGPVALCPVDHPPVEIDTPDDLALCSQIAVSHGGRPDIGNRLDRVAAVVMDFDGVHTDNLVLTDDTGREAVMTSRGDGMGLELLRKAGHWRLMILSKERNPVVERRAAKLNIEVYQSIDDKVAALEGWLTGQGLDWAQTLYVGNDVNDAAVMARAGLSACPADAHPEILARADWVLPQPGGRGALRAMCDALLARVS</sequence>
<keyword evidence="9" id="KW-0378">Hydrolase</keyword>
<keyword evidence="10" id="KW-0460">Magnesium</keyword>
<evidence type="ECO:0000256" key="6">
    <source>
        <dbReference type="ARBA" id="ARBA00011881"/>
    </source>
</evidence>
<comment type="similarity">
    <text evidence="5">Belongs to the CMP-NeuNAc synthase family.</text>
</comment>
<evidence type="ECO:0000256" key="3">
    <source>
        <dbReference type="ARBA" id="ARBA00005141"/>
    </source>
</evidence>
<comment type="pathway">
    <text evidence="3">Amino-sugar metabolism; N-acetylneuraminate metabolism.</text>
</comment>
<dbReference type="EMBL" id="VINQ01000014">
    <property type="protein sequence ID" value="KAA0912322.1"/>
    <property type="molecule type" value="Genomic_DNA"/>
</dbReference>
<gene>
    <name evidence="11" type="ORF">FLO80_16005</name>
</gene>
<dbReference type="InterPro" id="IPR029044">
    <property type="entry name" value="Nucleotide-diphossugar_trans"/>
</dbReference>
<dbReference type="GO" id="GO:0016788">
    <property type="term" value="F:hydrolase activity, acting on ester bonds"/>
    <property type="evidence" value="ECO:0007669"/>
    <property type="project" value="InterPro"/>
</dbReference>
<evidence type="ECO:0000256" key="4">
    <source>
        <dbReference type="ARBA" id="ARBA00005893"/>
    </source>
</evidence>
<evidence type="ECO:0000313" key="12">
    <source>
        <dbReference type="Proteomes" id="UP000325291"/>
    </source>
</evidence>
<comment type="caution">
    <text evidence="11">The sequence shown here is derived from an EMBL/GenBank/DDBJ whole genome shotgun (WGS) entry which is preliminary data.</text>
</comment>
<evidence type="ECO:0000256" key="5">
    <source>
        <dbReference type="ARBA" id="ARBA00010726"/>
    </source>
</evidence>
<dbReference type="Proteomes" id="UP000325291">
    <property type="component" value="Unassembled WGS sequence"/>
</dbReference>
<evidence type="ECO:0000256" key="1">
    <source>
        <dbReference type="ARBA" id="ARBA00001862"/>
    </source>
</evidence>
<dbReference type="InterPro" id="IPR010023">
    <property type="entry name" value="KdsC_fam"/>
</dbReference>
<evidence type="ECO:0000256" key="7">
    <source>
        <dbReference type="ARBA" id="ARBA00012491"/>
    </source>
</evidence>
<dbReference type="PANTHER" id="PTHR21485:SF3">
    <property type="entry name" value="N-ACYLNEURAMINATE CYTIDYLYLTRANSFERASE"/>
    <property type="match status" value="1"/>
</dbReference>
<dbReference type="PANTHER" id="PTHR21485">
    <property type="entry name" value="HAD SUPERFAMILY MEMBERS CMAS AND KDSC"/>
    <property type="match status" value="1"/>
</dbReference>
<dbReference type="Pfam" id="PF02348">
    <property type="entry name" value="CTP_transf_3"/>
    <property type="match status" value="1"/>
</dbReference>
<dbReference type="InterPro" id="IPR036412">
    <property type="entry name" value="HAD-like_sf"/>
</dbReference>
<dbReference type="SUPFAM" id="SSF53448">
    <property type="entry name" value="Nucleotide-diphospho-sugar transferases"/>
    <property type="match status" value="1"/>
</dbReference>
<dbReference type="Pfam" id="PF08282">
    <property type="entry name" value="Hydrolase_3"/>
    <property type="match status" value="1"/>
</dbReference>
<organism evidence="11 12">
    <name type="scientific">Aquicoccus porphyridii</name>
    <dbReference type="NCBI Taxonomy" id="1852029"/>
    <lineage>
        <taxon>Bacteria</taxon>
        <taxon>Pseudomonadati</taxon>
        <taxon>Pseudomonadota</taxon>
        <taxon>Alphaproteobacteria</taxon>
        <taxon>Rhodobacterales</taxon>
        <taxon>Paracoccaceae</taxon>
        <taxon>Aquicoccus</taxon>
    </lineage>
</organism>